<dbReference type="Pfam" id="PF19484">
    <property type="entry name" value="DUF6020"/>
    <property type="match status" value="1"/>
</dbReference>
<feature type="transmembrane region" description="Helical" evidence="1">
    <location>
        <begin position="529"/>
        <end position="547"/>
    </location>
</feature>
<evidence type="ECO:0008006" key="4">
    <source>
        <dbReference type="Google" id="ProtNLM"/>
    </source>
</evidence>
<sequence>MKRMPTVVESSTASTSTTRRKLRLPRLGLFCCSLVLAMLAEYCAYLNEGGGGNVRRALHVIALTVFFMVMTLVFEHFISWLGRDSKQTESSQSHPSILSRLLRRIAPDFTGDRHQALKAAGVMAVCWLPYYLLALPSEIWYDTVQQVMMWKGLPNPITSGAWSDHHPVLDTLIFGVFYQLGAWIGHPAVGVALYTTCIAIASIAVFVYTVRYLAKSGVSRKAYLGAFLFFCVFPFIPIFAMAMVKDAVFLPVFMLFSVQCMEVARTKGACLKNRRTLALFIMLAFLVSLTKKTGVYSVALACILLAFVVAGNRARVKLLGTAAASGLVIFILLPLVLFPACHIIPGGKQEMIAIPLQQSALLLREHGDELSKSDKDILTGMLEPNAAENYEWWAVDKIKGTHWTHQRENLLKPFLRVWAKNAVIYPQTYAKAYFMLEQGWIALPNSTVNENLQSSYLYTRTAPGKNADIAGLPQSKYTRLYDGIDQFVIWLGNQFFTQPWLSRAFWATWLPFMQLYETVRRLRAKELSWTYAAWLAPMLVSVPFLWISGGSVTYEGLRYLMPMLGIAPIGCALLTVQQQPSHADR</sequence>
<gene>
    <name evidence="2" type="ORF">CQR47_0365</name>
</gene>
<dbReference type="InterPro" id="IPR046062">
    <property type="entry name" value="DUF6020"/>
</dbReference>
<organism evidence="2 3">
    <name type="scientific">Bifidobacterium thermophilum</name>
    <dbReference type="NCBI Taxonomy" id="33905"/>
    <lineage>
        <taxon>Bacteria</taxon>
        <taxon>Bacillati</taxon>
        <taxon>Actinomycetota</taxon>
        <taxon>Actinomycetes</taxon>
        <taxon>Bifidobacteriales</taxon>
        <taxon>Bifidobacteriaceae</taxon>
        <taxon>Bifidobacterium</taxon>
    </lineage>
</organism>
<feature type="transmembrane region" description="Helical" evidence="1">
    <location>
        <begin position="191"/>
        <end position="210"/>
    </location>
</feature>
<feature type="transmembrane region" description="Helical" evidence="1">
    <location>
        <begin position="559"/>
        <end position="576"/>
    </location>
</feature>
<feature type="transmembrane region" description="Helical" evidence="1">
    <location>
        <begin position="57"/>
        <end position="78"/>
    </location>
</feature>
<dbReference type="Proteomes" id="UP000233727">
    <property type="component" value="Unassembled WGS sequence"/>
</dbReference>
<name>A0A2N3QN34_9BIFI</name>
<accession>A0A2N3QN34</accession>
<dbReference type="EMBL" id="PCGY01000005">
    <property type="protein sequence ID" value="PKU93089.1"/>
    <property type="molecule type" value="Genomic_DNA"/>
</dbReference>
<keyword evidence="1" id="KW-0472">Membrane</keyword>
<protein>
    <recommendedName>
        <fullName evidence="4">Glycosyltransferase RgtA/B/C/D-like domain-containing protein</fullName>
    </recommendedName>
</protein>
<feature type="transmembrane region" description="Helical" evidence="1">
    <location>
        <begin position="222"/>
        <end position="242"/>
    </location>
</feature>
<feature type="transmembrane region" description="Helical" evidence="1">
    <location>
        <begin position="277"/>
        <end position="310"/>
    </location>
</feature>
<proteinExistence type="predicted"/>
<keyword evidence="1" id="KW-0812">Transmembrane</keyword>
<dbReference type="AlphaFoldDB" id="A0A2N3QN34"/>
<evidence type="ECO:0000256" key="1">
    <source>
        <dbReference type="SAM" id="Phobius"/>
    </source>
</evidence>
<keyword evidence="1" id="KW-1133">Transmembrane helix</keyword>
<comment type="caution">
    <text evidence="2">The sequence shown here is derived from an EMBL/GenBank/DDBJ whole genome shotgun (WGS) entry which is preliminary data.</text>
</comment>
<feature type="transmembrane region" description="Helical" evidence="1">
    <location>
        <begin position="322"/>
        <end position="344"/>
    </location>
</feature>
<reference evidence="2 3" key="1">
    <citation type="submission" date="2017-10" db="EMBL/GenBank/DDBJ databases">
        <title>Bifidobacterium genomics.</title>
        <authorList>
            <person name="Lugli G.A."/>
            <person name="Milani C."/>
            <person name="Mancabelli L."/>
        </authorList>
    </citation>
    <scope>NUCLEOTIDE SEQUENCE [LARGE SCALE GENOMIC DNA]</scope>
    <source>
        <strain evidence="2 3">1542B</strain>
    </source>
</reference>
<feature type="transmembrane region" description="Helical" evidence="1">
    <location>
        <begin position="27"/>
        <end position="45"/>
    </location>
</feature>
<evidence type="ECO:0000313" key="3">
    <source>
        <dbReference type="Proteomes" id="UP000233727"/>
    </source>
</evidence>
<dbReference type="STRING" id="33905.BTHE_1479"/>
<evidence type="ECO:0000313" key="2">
    <source>
        <dbReference type="EMBL" id="PKU93089.1"/>
    </source>
</evidence>